<dbReference type="GO" id="GO:0031267">
    <property type="term" value="F:small GTPase binding"/>
    <property type="evidence" value="ECO:0007669"/>
    <property type="project" value="InterPro"/>
</dbReference>
<dbReference type="Pfam" id="PF06371">
    <property type="entry name" value="Drf_GBD"/>
    <property type="match status" value="1"/>
</dbReference>
<evidence type="ECO:0000313" key="5">
    <source>
        <dbReference type="EMBL" id="KFW73260.1"/>
    </source>
</evidence>
<dbReference type="PROSITE" id="PS51231">
    <property type="entry name" value="DAD"/>
    <property type="match status" value="1"/>
</dbReference>
<organism evidence="5 6">
    <name type="scientific">Pygoscelis adeliae</name>
    <name type="common">Adelie penguin</name>
    <dbReference type="NCBI Taxonomy" id="9238"/>
    <lineage>
        <taxon>Eukaryota</taxon>
        <taxon>Metazoa</taxon>
        <taxon>Chordata</taxon>
        <taxon>Craniata</taxon>
        <taxon>Vertebrata</taxon>
        <taxon>Euteleostomi</taxon>
        <taxon>Archelosauria</taxon>
        <taxon>Archosauria</taxon>
        <taxon>Dinosauria</taxon>
        <taxon>Saurischia</taxon>
        <taxon>Theropoda</taxon>
        <taxon>Coelurosauria</taxon>
        <taxon>Aves</taxon>
        <taxon>Neognathae</taxon>
        <taxon>Neoaves</taxon>
        <taxon>Aequornithes</taxon>
        <taxon>Sphenisciformes</taxon>
        <taxon>Spheniscidae</taxon>
        <taxon>Pygoscelis</taxon>
    </lineage>
</organism>
<dbReference type="SUPFAM" id="SSF101447">
    <property type="entry name" value="Formin homology 2 domain (FH2 domain)"/>
    <property type="match status" value="1"/>
</dbReference>
<dbReference type="InterPro" id="IPR015425">
    <property type="entry name" value="FH2_Formin"/>
</dbReference>
<dbReference type="SMART" id="SM01140">
    <property type="entry name" value="Drf_GBD"/>
    <property type="match status" value="1"/>
</dbReference>
<feature type="non-terminal residue" evidence="5">
    <location>
        <position position="1"/>
    </location>
</feature>
<dbReference type="InterPro" id="IPR014768">
    <property type="entry name" value="GBD/FH3_dom"/>
</dbReference>
<feature type="compositionally biased region" description="Basic and acidic residues" evidence="1">
    <location>
        <begin position="934"/>
        <end position="974"/>
    </location>
</feature>
<dbReference type="Proteomes" id="UP000054081">
    <property type="component" value="Unassembled WGS sequence"/>
</dbReference>
<evidence type="ECO:0000313" key="6">
    <source>
        <dbReference type="Proteomes" id="UP000054081"/>
    </source>
</evidence>
<reference evidence="5 6" key="1">
    <citation type="submission" date="2014-04" db="EMBL/GenBank/DDBJ databases">
        <title>Genome evolution of avian class.</title>
        <authorList>
            <person name="Zhang G."/>
            <person name="Li C."/>
        </authorList>
    </citation>
    <scope>NUCLEOTIDE SEQUENCE [LARGE SCALE GENOMIC DNA]</scope>
    <source>
        <strain evidence="5">BGI_AS28</strain>
    </source>
</reference>
<dbReference type="STRING" id="9238.A0A093PGB6"/>
<dbReference type="PROSITE" id="PS51444">
    <property type="entry name" value="FH2"/>
    <property type="match status" value="1"/>
</dbReference>
<dbReference type="FunFam" id="1.25.10.10:FF:000012">
    <property type="entry name" value="Dishevelled associated activator of morphogenesis 2"/>
    <property type="match status" value="1"/>
</dbReference>
<dbReference type="InterPro" id="IPR011989">
    <property type="entry name" value="ARM-like"/>
</dbReference>
<feature type="domain" description="DAD" evidence="2">
    <location>
        <begin position="974"/>
        <end position="1005"/>
    </location>
</feature>
<proteinExistence type="predicted"/>
<feature type="domain" description="GBD/FH3" evidence="3">
    <location>
        <begin position="1"/>
        <end position="365"/>
    </location>
</feature>
<dbReference type="SUPFAM" id="SSF48371">
    <property type="entry name" value="ARM repeat"/>
    <property type="match status" value="1"/>
</dbReference>
<dbReference type="Pfam" id="PF02181">
    <property type="entry name" value="FH2"/>
    <property type="match status" value="1"/>
</dbReference>
<dbReference type="InterPro" id="IPR016024">
    <property type="entry name" value="ARM-type_fold"/>
</dbReference>
<feature type="non-terminal residue" evidence="5">
    <location>
        <position position="1025"/>
    </location>
</feature>
<dbReference type="InterPro" id="IPR010472">
    <property type="entry name" value="FH3_dom"/>
</dbReference>
<dbReference type="EMBL" id="KL225528">
    <property type="protein sequence ID" value="KFW73260.1"/>
    <property type="molecule type" value="Genomic_DNA"/>
</dbReference>
<feature type="region of interest" description="Disordered" evidence="1">
    <location>
        <begin position="934"/>
        <end position="982"/>
    </location>
</feature>
<dbReference type="SMART" id="SM00498">
    <property type="entry name" value="FH2"/>
    <property type="match status" value="1"/>
</dbReference>
<feature type="compositionally biased region" description="Pro residues" evidence="1">
    <location>
        <begin position="477"/>
        <end position="489"/>
    </location>
</feature>
<dbReference type="Gene3D" id="1.10.238.150">
    <property type="entry name" value="Formin, FH3 diaphanous domain"/>
    <property type="match status" value="1"/>
</dbReference>
<dbReference type="InterPro" id="IPR051425">
    <property type="entry name" value="Formin_Homology"/>
</dbReference>
<dbReference type="SMART" id="SM01139">
    <property type="entry name" value="Drf_FH3"/>
    <property type="match status" value="1"/>
</dbReference>
<gene>
    <name evidence="5" type="ORF">AS28_04051</name>
</gene>
<protein>
    <submittedName>
        <fullName evidence="5">Disheveled-associated activator of morphogenesis 2</fullName>
    </submittedName>
</protein>
<sequence>FSPFQDELDLTDKHREAMFALPAEKKWQIYCSKKKDQEENKGATSWPEFYIDQLNSMAARKSLIALEKEDEEERNKTIESLKTALRTKPMRQFVTRFIDLDGLSCILNFLKSMDYETAESRIHTSLIGCIKALMNNSLGRAHVLAHSESINVIAQSLSTENIKTKVAVLEIMGAVCLVPGGHKKVLEAMLHYQKYASERTRFQTLINDLDKSTGRYRDEVSLKTAIMSFINAVLSQGAGVESLDFRLHLRYEFLMLGIQPVIDKLREHENSTLDRHLDFFEMLRNEDELEFAKRFELVHIDTKSATQMFELTRKRLTHTEAYPHFMSILHHCLQMPYKRSGNTVQYWLLLDRIVQQIVIQSDKGQDPDATPLENFNIKNVVRMLVNENEVKQWKEQAEKMRKEHTELQQKLEKKERECDAKAQEKEEMMQTLNKMKEKLEKESSEHKQVKQQVADLTAQLHEMSRVRPRTSSLLWPSPNPPANTMGPPGPPPLDGVMPPPGAPLGLALKKKSIPQPTNALKSFNWSKLPENKLAGTVWTDIDDAKVFKILDLEDLERTFSAYQRQQVMAGLGRVQASGQGAALRRSRGFTCGLKTCLPSLFHTNAGFANVIDDTLSSRHKVKELSVIDGRRAQNCNILLSRLKLSNEEIKRAILTMDEQEDLPKDMLEQLLKFVPEKGDIDLLEEHKHELDRMAKADRFLFEMSRINHYQQRLQSLYFKKKFAERVAEVKPKGVMSCTSLLSAIRAGSKAVLQSSSLQQLLEVVLAFGNYMNKGQRGNAFGFKISSLNKIADTKSSIDKNITLLHYLITIVEKKYPKVLRLHEELRDIPQAAKVNMTELEKEINTLRSGLRAVETELDFQKSQVQQTGDKFVSVVSQFITLASFSFSDVEDLLMEAKELFSKAVKHFGEDTDKMQPDEFFGIFDQFLQAVTEAKQENENMRRRKEEEERRARMEAQLKEQRERERKARKAKESGEEGGEFDDLVSALRSGEVFDKDLSKLKRNRKRITNQLADSSRERPVTKLNF</sequence>
<dbReference type="GO" id="GO:0003779">
    <property type="term" value="F:actin binding"/>
    <property type="evidence" value="ECO:0007669"/>
    <property type="project" value="InterPro"/>
</dbReference>
<dbReference type="AlphaFoldDB" id="A0A093PGB6"/>
<dbReference type="GO" id="GO:0001725">
    <property type="term" value="C:stress fiber"/>
    <property type="evidence" value="ECO:0007669"/>
    <property type="project" value="TreeGrafter"/>
</dbReference>
<feature type="domain" description="FH2" evidence="4">
    <location>
        <begin position="510"/>
        <end position="956"/>
    </location>
</feature>
<dbReference type="InterPro" id="IPR014767">
    <property type="entry name" value="DAD_dom"/>
</dbReference>
<feature type="region of interest" description="Disordered" evidence="1">
    <location>
        <begin position="1003"/>
        <end position="1025"/>
    </location>
</feature>
<dbReference type="FunFam" id="1.10.238.150:FF:000001">
    <property type="entry name" value="Dishevelled associated activator of morphogenesis 1"/>
    <property type="match status" value="1"/>
</dbReference>
<evidence type="ECO:0000256" key="1">
    <source>
        <dbReference type="SAM" id="MobiDB-lite"/>
    </source>
</evidence>
<name>A0A093PGB6_PYGAD</name>
<accession>A0A093PGB6</accession>
<evidence type="ECO:0000259" key="4">
    <source>
        <dbReference type="PROSITE" id="PS51444"/>
    </source>
</evidence>
<dbReference type="Pfam" id="PF06367">
    <property type="entry name" value="Drf_FH3"/>
    <property type="match status" value="1"/>
</dbReference>
<evidence type="ECO:0000259" key="3">
    <source>
        <dbReference type="PROSITE" id="PS51232"/>
    </source>
</evidence>
<dbReference type="Gene3D" id="1.20.58.2220">
    <property type="entry name" value="Formin, FH2 domain"/>
    <property type="match status" value="1"/>
</dbReference>
<dbReference type="InterPro" id="IPR042201">
    <property type="entry name" value="FH2_Formin_sf"/>
</dbReference>
<feature type="compositionally biased region" description="Basic and acidic residues" evidence="1">
    <location>
        <begin position="1014"/>
        <end position="1025"/>
    </location>
</feature>
<keyword evidence="6" id="KW-1185">Reference proteome</keyword>
<feature type="region of interest" description="Disordered" evidence="1">
    <location>
        <begin position="464"/>
        <end position="489"/>
    </location>
</feature>
<dbReference type="GO" id="GO:0030036">
    <property type="term" value="P:actin cytoskeleton organization"/>
    <property type="evidence" value="ECO:0007669"/>
    <property type="project" value="InterPro"/>
</dbReference>
<evidence type="ECO:0000259" key="2">
    <source>
        <dbReference type="PROSITE" id="PS51231"/>
    </source>
</evidence>
<dbReference type="PANTHER" id="PTHR45725">
    <property type="entry name" value="FORMIN HOMOLOGY 2 FAMILY MEMBER"/>
    <property type="match status" value="1"/>
</dbReference>
<dbReference type="PANTHER" id="PTHR45725:SF16">
    <property type="entry name" value="DISHEVELED-ASSOCIATED ACTIVATOR OF MORPHOGENESIS 1"/>
    <property type="match status" value="1"/>
</dbReference>
<dbReference type="InterPro" id="IPR010473">
    <property type="entry name" value="GTPase-bd"/>
</dbReference>
<dbReference type="Gene3D" id="1.25.10.10">
    <property type="entry name" value="Leucine-rich Repeat Variant"/>
    <property type="match status" value="1"/>
</dbReference>
<dbReference type="PROSITE" id="PS51232">
    <property type="entry name" value="GBD_FH3"/>
    <property type="match status" value="1"/>
</dbReference>